<sequence>MCRLRVGHTWLTQSYLLKNEEQPFCNACDSLYTVRHTLIECPDFQAPGVTDLYYFSERSIPIAYSHLKKYLSVETKLSGCRIKVSIGSSVLLQAAHRKSVLKMPRHWLMMLLLGLAMLVWSSDEAAVTGLQRKTRQWFVPAYPSYYRTDNLSPQQFRQDAIPWMVTHMYVQLSASISPAISSSLMRFDDKPTTSVRRVKDVFPPIRVLWDFFHTNLTRYFVPGQNITVDEQFGFLYGQIHIHSVHAIQPR</sequence>
<evidence type="ECO:0000313" key="2">
    <source>
        <dbReference type="Proteomes" id="UP000735302"/>
    </source>
</evidence>
<organism evidence="1 2">
    <name type="scientific">Plakobranchus ocellatus</name>
    <dbReference type="NCBI Taxonomy" id="259542"/>
    <lineage>
        <taxon>Eukaryota</taxon>
        <taxon>Metazoa</taxon>
        <taxon>Spiralia</taxon>
        <taxon>Lophotrochozoa</taxon>
        <taxon>Mollusca</taxon>
        <taxon>Gastropoda</taxon>
        <taxon>Heterobranchia</taxon>
        <taxon>Euthyneura</taxon>
        <taxon>Panpulmonata</taxon>
        <taxon>Sacoglossa</taxon>
        <taxon>Placobranchoidea</taxon>
        <taxon>Plakobranchidae</taxon>
        <taxon>Plakobranchus</taxon>
    </lineage>
</organism>
<evidence type="ECO:0000313" key="1">
    <source>
        <dbReference type="EMBL" id="GFN79118.1"/>
    </source>
</evidence>
<dbReference type="EMBL" id="BLXT01000641">
    <property type="protein sequence ID" value="GFN79118.1"/>
    <property type="molecule type" value="Genomic_DNA"/>
</dbReference>
<dbReference type="AlphaFoldDB" id="A0AAV3YAM4"/>
<comment type="caution">
    <text evidence="1">The sequence shown here is derived from an EMBL/GenBank/DDBJ whole genome shotgun (WGS) entry which is preliminary data.</text>
</comment>
<proteinExistence type="predicted"/>
<keyword evidence="2" id="KW-1185">Reference proteome</keyword>
<reference evidence="1 2" key="1">
    <citation type="journal article" date="2021" name="Elife">
        <title>Chloroplast acquisition without the gene transfer in kleptoplastic sea slugs, Plakobranchus ocellatus.</title>
        <authorList>
            <person name="Maeda T."/>
            <person name="Takahashi S."/>
            <person name="Yoshida T."/>
            <person name="Shimamura S."/>
            <person name="Takaki Y."/>
            <person name="Nagai Y."/>
            <person name="Toyoda A."/>
            <person name="Suzuki Y."/>
            <person name="Arimoto A."/>
            <person name="Ishii H."/>
            <person name="Satoh N."/>
            <person name="Nishiyama T."/>
            <person name="Hasebe M."/>
            <person name="Maruyama T."/>
            <person name="Minagawa J."/>
            <person name="Obokata J."/>
            <person name="Shigenobu S."/>
        </authorList>
    </citation>
    <scope>NUCLEOTIDE SEQUENCE [LARGE SCALE GENOMIC DNA]</scope>
</reference>
<dbReference type="Proteomes" id="UP000735302">
    <property type="component" value="Unassembled WGS sequence"/>
</dbReference>
<name>A0AAV3YAM4_9GAST</name>
<gene>
    <name evidence="1" type="ORF">PoB_000562400</name>
</gene>
<accession>A0AAV3YAM4</accession>
<protein>
    <submittedName>
        <fullName evidence="1">Tick transposon</fullName>
    </submittedName>
</protein>